<reference evidence="8" key="1">
    <citation type="submission" date="2022-03" db="EMBL/GenBank/DDBJ databases">
        <authorList>
            <person name="Martin C."/>
        </authorList>
    </citation>
    <scope>NUCLEOTIDE SEQUENCE</scope>
</reference>
<evidence type="ECO:0008006" key="10">
    <source>
        <dbReference type="Google" id="ProtNLM"/>
    </source>
</evidence>
<protein>
    <recommendedName>
        <fullName evidence="10">UDP-sugar transporter protein SLC35A4</fullName>
    </recommendedName>
</protein>
<evidence type="ECO:0000256" key="3">
    <source>
        <dbReference type="ARBA" id="ARBA00022692"/>
    </source>
</evidence>
<feature type="transmembrane region" description="Helical" evidence="7">
    <location>
        <begin position="272"/>
        <end position="294"/>
    </location>
</feature>
<gene>
    <name evidence="8" type="ORF">OFUS_LOCUS22122</name>
</gene>
<keyword evidence="5 7" id="KW-0472">Membrane</keyword>
<feature type="transmembrane region" description="Helical" evidence="7">
    <location>
        <begin position="206"/>
        <end position="228"/>
    </location>
</feature>
<evidence type="ECO:0000256" key="2">
    <source>
        <dbReference type="ARBA" id="ARBA00022597"/>
    </source>
</evidence>
<comment type="subcellular location">
    <subcellularLocation>
        <location evidence="1">Membrane</location>
        <topology evidence="1">Multi-pass membrane protein</topology>
    </subcellularLocation>
</comment>
<dbReference type="Proteomes" id="UP000749559">
    <property type="component" value="Unassembled WGS sequence"/>
</dbReference>
<evidence type="ECO:0000256" key="7">
    <source>
        <dbReference type="SAM" id="Phobius"/>
    </source>
</evidence>
<dbReference type="PANTHER" id="PTHR10231">
    <property type="entry name" value="NUCLEOTIDE-SUGAR TRANSMEMBRANE TRANSPORTER"/>
    <property type="match status" value="1"/>
</dbReference>
<keyword evidence="2" id="KW-0762">Sugar transport</keyword>
<dbReference type="InterPro" id="IPR007271">
    <property type="entry name" value="Nuc_sug_transpt"/>
</dbReference>
<dbReference type="Pfam" id="PF04142">
    <property type="entry name" value="Nuc_sug_transp"/>
    <property type="match status" value="1"/>
</dbReference>
<dbReference type="PIRSF" id="PIRSF005799">
    <property type="entry name" value="UDP-gal_transpt"/>
    <property type="match status" value="1"/>
</dbReference>
<evidence type="ECO:0000313" key="8">
    <source>
        <dbReference type="EMBL" id="CAH1797910.1"/>
    </source>
</evidence>
<proteinExistence type="predicted"/>
<feature type="transmembrane region" description="Helical" evidence="7">
    <location>
        <begin position="75"/>
        <end position="97"/>
    </location>
</feature>
<comment type="caution">
    <text evidence="8">The sequence shown here is derived from an EMBL/GenBank/DDBJ whole genome shotgun (WGS) entry which is preliminary data.</text>
</comment>
<dbReference type="NCBIfam" id="TIGR00803">
    <property type="entry name" value="nst"/>
    <property type="match status" value="1"/>
</dbReference>
<keyword evidence="3 7" id="KW-0812">Transmembrane</keyword>
<evidence type="ECO:0000256" key="1">
    <source>
        <dbReference type="ARBA" id="ARBA00004141"/>
    </source>
</evidence>
<accession>A0A8S4PXA9</accession>
<dbReference type="GO" id="GO:0000139">
    <property type="term" value="C:Golgi membrane"/>
    <property type="evidence" value="ECO:0007669"/>
    <property type="project" value="InterPro"/>
</dbReference>
<feature type="transmembrane region" description="Helical" evidence="7">
    <location>
        <begin position="329"/>
        <end position="346"/>
    </location>
</feature>
<evidence type="ECO:0000313" key="9">
    <source>
        <dbReference type="Proteomes" id="UP000749559"/>
    </source>
</evidence>
<feature type="transmembrane region" description="Helical" evidence="7">
    <location>
        <begin position="44"/>
        <end position="63"/>
    </location>
</feature>
<sequence>MKQTVEDKVPLLSNSDQQQGEEMKGQGDIEKGVLAEPKNPFSPLAWKSLLGLGVFIYASYTILVHLCEVDGKLPFSTASMVLSIEVLKITISITALLPEIKENGFPRPTLSYVMLFAVPAILYALNNNISAHMQLQMDPATYQVLGNLKILSTAFLYRLIIKRPITGVQWVSLGLLATAGICNSYGGFQAKADEKSAGEIHITMKGLIMISIYCFISGLAGVYTEYILKRHYQTSIHLQNTLLYTFGIVLNGSAFVIQALTSGDKDAGFNPFHGYTIYTVLLIMSQAFCGLLMSAIFKHGNNITRLFIISCAMLVTTVLSIVIFGLKLNLFFCASFGLVISALVLYHRT</sequence>
<dbReference type="GO" id="GO:0015165">
    <property type="term" value="F:pyrimidine nucleotide-sugar transmembrane transporter activity"/>
    <property type="evidence" value="ECO:0007669"/>
    <property type="project" value="InterPro"/>
</dbReference>
<keyword evidence="9" id="KW-1185">Reference proteome</keyword>
<feature type="transmembrane region" description="Helical" evidence="7">
    <location>
        <begin position="167"/>
        <end position="186"/>
    </location>
</feature>
<name>A0A8S4PXA9_OWEFU</name>
<feature type="transmembrane region" description="Helical" evidence="7">
    <location>
        <begin position="109"/>
        <end position="125"/>
    </location>
</feature>
<keyword evidence="4 7" id="KW-1133">Transmembrane helix</keyword>
<dbReference type="EMBL" id="CAIIXF020000010">
    <property type="protein sequence ID" value="CAH1797910.1"/>
    <property type="molecule type" value="Genomic_DNA"/>
</dbReference>
<dbReference type="OrthoDB" id="419167at2759"/>
<evidence type="ECO:0000256" key="6">
    <source>
        <dbReference type="SAM" id="MobiDB-lite"/>
    </source>
</evidence>
<keyword evidence="2" id="KW-0813">Transport</keyword>
<feature type="region of interest" description="Disordered" evidence="6">
    <location>
        <begin position="1"/>
        <end position="26"/>
    </location>
</feature>
<feature type="transmembrane region" description="Helical" evidence="7">
    <location>
        <begin position="306"/>
        <end position="323"/>
    </location>
</feature>
<evidence type="ECO:0000256" key="5">
    <source>
        <dbReference type="ARBA" id="ARBA00023136"/>
    </source>
</evidence>
<dbReference type="AlphaFoldDB" id="A0A8S4PXA9"/>
<feature type="transmembrane region" description="Helical" evidence="7">
    <location>
        <begin position="140"/>
        <end position="160"/>
    </location>
</feature>
<feature type="transmembrane region" description="Helical" evidence="7">
    <location>
        <begin position="240"/>
        <end position="260"/>
    </location>
</feature>
<organism evidence="8 9">
    <name type="scientific">Owenia fusiformis</name>
    <name type="common">Polychaete worm</name>
    <dbReference type="NCBI Taxonomy" id="6347"/>
    <lineage>
        <taxon>Eukaryota</taxon>
        <taxon>Metazoa</taxon>
        <taxon>Spiralia</taxon>
        <taxon>Lophotrochozoa</taxon>
        <taxon>Annelida</taxon>
        <taxon>Polychaeta</taxon>
        <taxon>Sedentaria</taxon>
        <taxon>Canalipalpata</taxon>
        <taxon>Sabellida</taxon>
        <taxon>Oweniida</taxon>
        <taxon>Oweniidae</taxon>
        <taxon>Owenia</taxon>
    </lineage>
</organism>
<evidence type="ECO:0000256" key="4">
    <source>
        <dbReference type="ARBA" id="ARBA00022989"/>
    </source>
</evidence>